<proteinExistence type="predicted"/>
<organism evidence="4 5">
    <name type="scientific">Saccharopolyspora gloriosae</name>
    <dbReference type="NCBI Taxonomy" id="455344"/>
    <lineage>
        <taxon>Bacteria</taxon>
        <taxon>Bacillati</taxon>
        <taxon>Actinomycetota</taxon>
        <taxon>Actinomycetes</taxon>
        <taxon>Pseudonocardiales</taxon>
        <taxon>Pseudonocardiaceae</taxon>
        <taxon>Saccharopolyspora</taxon>
    </lineage>
</organism>
<evidence type="ECO:0000313" key="4">
    <source>
        <dbReference type="EMBL" id="MBB5071109.1"/>
    </source>
</evidence>
<dbReference type="GO" id="GO:0071949">
    <property type="term" value="F:FAD binding"/>
    <property type="evidence" value="ECO:0007669"/>
    <property type="project" value="InterPro"/>
</dbReference>
<feature type="region of interest" description="Disordered" evidence="2">
    <location>
        <begin position="400"/>
        <end position="426"/>
    </location>
</feature>
<dbReference type="Proteomes" id="UP000580474">
    <property type="component" value="Unassembled WGS sequence"/>
</dbReference>
<sequence>MPDETGRHRAQHCAIVGGGPGGMVLAYLLARAGVRVTLLESRPDFRRDFRGDSLHPYTLELMQRLGLAERLLRIEHARATTFRFHTTSGTVTTAEYGGLRGPFPYVALMPQARFLDFLAAEAAALPGFRLLLGAKVTGVVDDGDRITGVRYRDDDGEHRLDVDLVVGADGRFSRMRRLLDLPARSLGASSDILWFRLPRRPHDPPTADADLYFGPGHYVSTLGQEDGWQVGYTVPKGGYPAAKRAGVGPIRDFLAARVPWLADRVDQLAGFDQITLLSVEISRVERWHRPGALLIGDAAHVISPVGGNGILMAIQDAVTAANVLIPALRQDDPPGEDVLAEVRRLREPAVEQVQRQQVRTEYRVAAVLAGDGDFRPNPLLRAALRLRSVRRRAARANAYGPFPPALDTTLLDPNPDPAGGPTRRSR</sequence>
<accession>A0A840NP98</accession>
<dbReference type="InterPro" id="IPR050631">
    <property type="entry name" value="PheA/TfdB_FAD_monoxygenase"/>
</dbReference>
<dbReference type="PANTHER" id="PTHR43476">
    <property type="entry name" value="3-(3-HYDROXY-PHENYL)PROPIONATE/3-HYDROXYCINNAMIC ACID HYDROXYLASE"/>
    <property type="match status" value="1"/>
</dbReference>
<dbReference type="InterPro" id="IPR002938">
    <property type="entry name" value="FAD-bd"/>
</dbReference>
<dbReference type="InterPro" id="IPR036188">
    <property type="entry name" value="FAD/NAD-bd_sf"/>
</dbReference>
<dbReference type="PRINTS" id="PR00420">
    <property type="entry name" value="RNGMNOXGNASE"/>
</dbReference>
<dbReference type="Pfam" id="PF01494">
    <property type="entry name" value="FAD_binding_3"/>
    <property type="match status" value="1"/>
</dbReference>
<evidence type="ECO:0000256" key="1">
    <source>
        <dbReference type="ARBA" id="ARBA00023002"/>
    </source>
</evidence>
<gene>
    <name evidence="4" type="ORF">BJ969_004197</name>
</gene>
<dbReference type="PANTHER" id="PTHR43476:SF5">
    <property type="entry name" value="FAD-DEPENDENT MONOOXYGENASE"/>
    <property type="match status" value="1"/>
</dbReference>
<dbReference type="Gene3D" id="3.50.50.60">
    <property type="entry name" value="FAD/NAD(P)-binding domain"/>
    <property type="match status" value="2"/>
</dbReference>
<evidence type="ECO:0000256" key="2">
    <source>
        <dbReference type="SAM" id="MobiDB-lite"/>
    </source>
</evidence>
<dbReference type="RefSeq" id="WP_184481205.1">
    <property type="nucleotide sequence ID" value="NZ_JACHIV010000001.1"/>
</dbReference>
<dbReference type="GO" id="GO:0016491">
    <property type="term" value="F:oxidoreductase activity"/>
    <property type="evidence" value="ECO:0007669"/>
    <property type="project" value="UniProtKB-KW"/>
</dbReference>
<dbReference type="AlphaFoldDB" id="A0A840NP98"/>
<feature type="domain" description="FAD-binding" evidence="3">
    <location>
        <begin position="14"/>
        <end position="353"/>
    </location>
</feature>
<dbReference type="EMBL" id="JACHIV010000001">
    <property type="protein sequence ID" value="MBB5071109.1"/>
    <property type="molecule type" value="Genomic_DNA"/>
</dbReference>
<name>A0A840NP98_9PSEU</name>
<keyword evidence="1" id="KW-0560">Oxidoreductase</keyword>
<evidence type="ECO:0000313" key="5">
    <source>
        <dbReference type="Proteomes" id="UP000580474"/>
    </source>
</evidence>
<evidence type="ECO:0000259" key="3">
    <source>
        <dbReference type="Pfam" id="PF01494"/>
    </source>
</evidence>
<comment type="caution">
    <text evidence="4">The sequence shown here is derived from an EMBL/GenBank/DDBJ whole genome shotgun (WGS) entry which is preliminary data.</text>
</comment>
<reference evidence="4 5" key="1">
    <citation type="submission" date="2020-08" db="EMBL/GenBank/DDBJ databases">
        <title>Sequencing the genomes of 1000 actinobacteria strains.</title>
        <authorList>
            <person name="Klenk H.-P."/>
        </authorList>
    </citation>
    <scope>NUCLEOTIDE SEQUENCE [LARGE SCALE GENOMIC DNA]</scope>
    <source>
        <strain evidence="4 5">DSM 45582</strain>
    </source>
</reference>
<dbReference type="SUPFAM" id="SSF51905">
    <property type="entry name" value="FAD/NAD(P)-binding domain"/>
    <property type="match status" value="1"/>
</dbReference>
<protein>
    <submittedName>
        <fullName evidence="4">2-polyprenyl-6-methoxyphenol hydroxylase-like FAD-dependent oxidoreductase</fullName>
    </submittedName>
</protein>
<keyword evidence="5" id="KW-1185">Reference proteome</keyword>